<gene>
    <name evidence="1" type="ORF">MM415B08738_0008</name>
</gene>
<dbReference type="EMBL" id="MT143399">
    <property type="protein sequence ID" value="QJA96428.1"/>
    <property type="molecule type" value="Genomic_DNA"/>
</dbReference>
<dbReference type="AlphaFoldDB" id="A0A6M3LUZ8"/>
<accession>A0A6M3LUZ8</accession>
<organism evidence="1">
    <name type="scientific">viral metagenome</name>
    <dbReference type="NCBI Taxonomy" id="1070528"/>
    <lineage>
        <taxon>unclassified sequences</taxon>
        <taxon>metagenomes</taxon>
        <taxon>organismal metagenomes</taxon>
    </lineage>
</organism>
<evidence type="ECO:0000313" key="1">
    <source>
        <dbReference type="EMBL" id="QJA96428.1"/>
    </source>
</evidence>
<name>A0A6M3LUZ8_9ZZZZ</name>
<reference evidence="1" key="1">
    <citation type="submission" date="2020-03" db="EMBL/GenBank/DDBJ databases">
        <title>The deep terrestrial virosphere.</title>
        <authorList>
            <person name="Holmfeldt K."/>
            <person name="Nilsson E."/>
            <person name="Simone D."/>
            <person name="Lopez-Fernandez M."/>
            <person name="Wu X."/>
            <person name="de Brujin I."/>
            <person name="Lundin D."/>
            <person name="Andersson A."/>
            <person name="Bertilsson S."/>
            <person name="Dopson M."/>
        </authorList>
    </citation>
    <scope>NUCLEOTIDE SEQUENCE</scope>
    <source>
        <strain evidence="1">MM415B08738</strain>
    </source>
</reference>
<proteinExistence type="predicted"/>
<sequence>MDLEYLKDKPIIEHSVWEAMEDLQEKMPHLWLGWYGFILMIVWA</sequence>
<protein>
    <submittedName>
        <fullName evidence="1">Uncharacterized protein</fullName>
    </submittedName>
</protein>